<sequence length="307" mass="35074">MIWNVYHQPQVRDLAWCLFSPPLMAQLPARHAIDIDARTADTAQRRWLSQLDKAPAPLLQHLADRPTRRLGIYFENLLSFFYRSSLCRQCDQLSLRAQNLQIAEGGKTLGEFDFLLQSHASAQVLHTEAAVKFYLGTPAAGAAASDWRQWLGPGCRDRLDIKLTHLIDRQLQLSRQPAAQAILRARDIDPQQVTPLALLRGVLLYPAHTSVPAPTGAHPGHLRGTWHYLEDFLARQRPHGWEWLPRLRWLAPTHPGQAVLYSAAEVRQHLLEHFTKQRQPVMLRNRTAAAPDPQLHMIVPDYWPWTT</sequence>
<accession>A0A545TUW2</accession>
<dbReference type="RefSeq" id="WP_142904060.1">
    <property type="nucleotide sequence ID" value="NZ_ML660091.1"/>
</dbReference>
<dbReference type="Proteomes" id="UP000319732">
    <property type="component" value="Unassembled WGS sequence"/>
</dbReference>
<keyword evidence="2" id="KW-1185">Reference proteome</keyword>
<dbReference type="OrthoDB" id="378654at2"/>
<organism evidence="1 2">
    <name type="scientific">Exilibacterium tricleocarpae</name>
    <dbReference type="NCBI Taxonomy" id="2591008"/>
    <lineage>
        <taxon>Bacteria</taxon>
        <taxon>Pseudomonadati</taxon>
        <taxon>Pseudomonadota</taxon>
        <taxon>Gammaproteobacteria</taxon>
        <taxon>Cellvibrionales</taxon>
        <taxon>Cellvibrionaceae</taxon>
        <taxon>Exilibacterium</taxon>
    </lineage>
</organism>
<proteinExistence type="predicted"/>
<dbReference type="InterPro" id="IPR015003">
    <property type="entry name" value="DUF1853"/>
</dbReference>
<dbReference type="EMBL" id="VHSG01000009">
    <property type="protein sequence ID" value="TQV81007.1"/>
    <property type="molecule type" value="Genomic_DNA"/>
</dbReference>
<dbReference type="AlphaFoldDB" id="A0A545TUW2"/>
<evidence type="ECO:0000313" key="1">
    <source>
        <dbReference type="EMBL" id="TQV81007.1"/>
    </source>
</evidence>
<evidence type="ECO:0000313" key="2">
    <source>
        <dbReference type="Proteomes" id="UP000319732"/>
    </source>
</evidence>
<name>A0A545TUW2_9GAMM</name>
<dbReference type="Pfam" id="PF08907">
    <property type="entry name" value="DUF1853"/>
    <property type="match status" value="1"/>
</dbReference>
<reference evidence="1 2" key="1">
    <citation type="submission" date="2019-06" db="EMBL/GenBank/DDBJ databases">
        <title>Whole genome sequence for Cellvibrionaceae sp. R142.</title>
        <authorList>
            <person name="Wang G."/>
        </authorList>
    </citation>
    <scope>NUCLEOTIDE SEQUENCE [LARGE SCALE GENOMIC DNA]</scope>
    <source>
        <strain evidence="1 2">R142</strain>
    </source>
</reference>
<comment type="caution">
    <text evidence="1">The sequence shown here is derived from an EMBL/GenBank/DDBJ whole genome shotgun (WGS) entry which is preliminary data.</text>
</comment>
<gene>
    <name evidence="1" type="ORF">FKG94_09940</name>
</gene>
<protein>
    <submittedName>
        <fullName evidence="1">DUF1853 family protein</fullName>
    </submittedName>
</protein>